<dbReference type="InterPro" id="IPR005659">
    <property type="entry name" value="Chemorcpt_Glu_NH3ase_CheD"/>
</dbReference>
<comment type="function">
    <text evidence="3">Probably deamidates glutamine residues to glutamate on methyl-accepting chemotaxis receptors (MCPs), playing an important role in chemotaxis.</text>
</comment>
<dbReference type="EC" id="3.5.1.44" evidence="3"/>
<dbReference type="InterPro" id="IPR038592">
    <property type="entry name" value="CheD-like_sf"/>
</dbReference>
<evidence type="ECO:0000256" key="1">
    <source>
        <dbReference type="ARBA" id="ARBA00022500"/>
    </source>
</evidence>
<evidence type="ECO:0000256" key="2">
    <source>
        <dbReference type="ARBA" id="ARBA00022801"/>
    </source>
</evidence>
<dbReference type="HAMAP" id="MF_01440">
    <property type="entry name" value="CheD"/>
    <property type="match status" value="1"/>
</dbReference>
<dbReference type="Gene3D" id="3.30.1330.200">
    <property type="match status" value="1"/>
</dbReference>
<dbReference type="GO" id="GO:0006935">
    <property type="term" value="P:chemotaxis"/>
    <property type="evidence" value="ECO:0007669"/>
    <property type="project" value="UniProtKB-UniRule"/>
</dbReference>
<dbReference type="AlphaFoldDB" id="A0A2V3UP51"/>
<dbReference type="InterPro" id="IPR011324">
    <property type="entry name" value="Cytotoxic_necrot_fac-like_cat"/>
</dbReference>
<keyword evidence="5" id="KW-1185">Reference proteome</keyword>
<comment type="similarity">
    <text evidence="3">Belongs to the CheD family.</text>
</comment>
<keyword evidence="1 3" id="KW-0145">Chemotaxis</keyword>
<dbReference type="SUPFAM" id="SSF64438">
    <property type="entry name" value="CNF1/YfiH-like putative cysteine hydrolases"/>
    <property type="match status" value="1"/>
</dbReference>
<dbReference type="CDD" id="cd16352">
    <property type="entry name" value="CheD"/>
    <property type="match status" value="1"/>
</dbReference>
<dbReference type="GO" id="GO:0050568">
    <property type="term" value="F:protein-glutamine glutaminase activity"/>
    <property type="evidence" value="ECO:0007669"/>
    <property type="project" value="UniProtKB-UniRule"/>
</dbReference>
<accession>A0A2V3UP51</accession>
<evidence type="ECO:0000313" key="4">
    <source>
        <dbReference type="EMBL" id="PXW68172.1"/>
    </source>
</evidence>
<evidence type="ECO:0000256" key="3">
    <source>
        <dbReference type="HAMAP-Rule" id="MF_01440"/>
    </source>
</evidence>
<keyword evidence="2 3" id="KW-0378">Hydrolase</keyword>
<dbReference type="Pfam" id="PF03975">
    <property type="entry name" value="CheD"/>
    <property type="match status" value="1"/>
</dbReference>
<sequence length="184" mass="20092">MPMLNVLTQAPKIVRHTVVQGEYEVSRDPHLVLTTVLGSCIACCLFDPAARIGGMNHFLLAVPPHSSHGLGGDAQRYGLYAMEVLINEMLNQGALRATMRAHLYGGANMHEGMRAIGTENAEFAEEFLRADNIRLVRSDTGGVHARRLDLQPATGRVRCQSVQGDFPAARPVRTPVLSGEVEFF</sequence>
<dbReference type="PANTHER" id="PTHR35147">
    <property type="entry name" value="CHEMORECEPTOR GLUTAMINE DEAMIDASE CHED-RELATED"/>
    <property type="match status" value="1"/>
</dbReference>
<comment type="catalytic activity">
    <reaction evidence="3">
        <text>L-glutaminyl-[protein] + H2O = L-glutamyl-[protein] + NH4(+)</text>
        <dbReference type="Rhea" id="RHEA:16441"/>
        <dbReference type="Rhea" id="RHEA-COMP:10207"/>
        <dbReference type="Rhea" id="RHEA-COMP:10208"/>
        <dbReference type="ChEBI" id="CHEBI:15377"/>
        <dbReference type="ChEBI" id="CHEBI:28938"/>
        <dbReference type="ChEBI" id="CHEBI:29973"/>
        <dbReference type="ChEBI" id="CHEBI:30011"/>
        <dbReference type="EC" id="3.5.1.44"/>
    </reaction>
</comment>
<name>A0A2V3UP51_9SPHN</name>
<evidence type="ECO:0000313" key="5">
    <source>
        <dbReference type="Proteomes" id="UP000248014"/>
    </source>
</evidence>
<dbReference type="PANTHER" id="PTHR35147:SF2">
    <property type="entry name" value="CHEMORECEPTOR GLUTAMINE DEAMIDASE CHED-RELATED"/>
    <property type="match status" value="1"/>
</dbReference>
<gene>
    <name evidence="3" type="primary">cheD</name>
    <name evidence="4" type="ORF">C7451_12033</name>
</gene>
<organism evidence="4 5">
    <name type="scientific">Blastomonas natatoria</name>
    <dbReference type="NCBI Taxonomy" id="34015"/>
    <lineage>
        <taxon>Bacteria</taxon>
        <taxon>Pseudomonadati</taxon>
        <taxon>Pseudomonadota</taxon>
        <taxon>Alphaproteobacteria</taxon>
        <taxon>Sphingomonadales</taxon>
        <taxon>Sphingomonadaceae</taxon>
        <taxon>Blastomonas</taxon>
    </lineage>
</organism>
<comment type="caution">
    <text evidence="4">The sequence shown here is derived from an EMBL/GenBank/DDBJ whole genome shotgun (WGS) entry which is preliminary data.</text>
</comment>
<reference evidence="4 5" key="1">
    <citation type="submission" date="2018-05" db="EMBL/GenBank/DDBJ databases">
        <title>Genomic Encyclopedia of Type Strains, Phase IV (KMG-IV): sequencing the most valuable type-strain genomes for metagenomic binning, comparative biology and taxonomic classification.</title>
        <authorList>
            <person name="Goeker M."/>
        </authorList>
    </citation>
    <scope>NUCLEOTIDE SEQUENCE [LARGE SCALE GENOMIC DNA]</scope>
    <source>
        <strain evidence="4 5">DSM 3183</strain>
    </source>
</reference>
<dbReference type="Proteomes" id="UP000248014">
    <property type="component" value="Unassembled WGS sequence"/>
</dbReference>
<protein>
    <recommendedName>
        <fullName evidence="3">Probable chemoreceptor glutamine deamidase CheD</fullName>
        <ecNumber evidence="3">3.5.1.44</ecNumber>
    </recommendedName>
</protein>
<dbReference type="EMBL" id="QJJM01000020">
    <property type="protein sequence ID" value="PXW68172.1"/>
    <property type="molecule type" value="Genomic_DNA"/>
</dbReference>
<proteinExistence type="inferred from homology"/>